<feature type="non-terminal residue" evidence="3">
    <location>
        <position position="66"/>
    </location>
</feature>
<dbReference type="InterPro" id="IPR038571">
    <property type="entry name" value="CO_DH/Ac-CoA_synth_bsu_3_sf"/>
</dbReference>
<dbReference type="AlphaFoldDB" id="X0U1L3"/>
<evidence type="ECO:0000313" key="3">
    <source>
        <dbReference type="EMBL" id="GAF93266.1"/>
    </source>
</evidence>
<dbReference type="GO" id="GO:0006084">
    <property type="term" value="P:acetyl-CoA metabolic process"/>
    <property type="evidence" value="ECO:0007669"/>
    <property type="project" value="InterPro"/>
</dbReference>
<feature type="non-terminal residue" evidence="3">
    <location>
        <position position="1"/>
    </location>
</feature>
<dbReference type="EMBL" id="BARS01014426">
    <property type="protein sequence ID" value="GAF93266.1"/>
    <property type="molecule type" value="Genomic_DNA"/>
</dbReference>
<protein>
    <recommendedName>
        <fullName evidence="1">CO-methylating acetyl-CoA synthase</fullName>
        <ecNumber evidence="1">2.3.1.169</ecNumber>
    </recommendedName>
</protein>
<dbReference type="Gene3D" id="3.30.1650.10">
    <property type="entry name" value="Bifunctional carbon monoxide dehydrogenase/acetyl-coa synthase(codh/acs), Chain M, domain 3"/>
    <property type="match status" value="1"/>
</dbReference>
<dbReference type="Pfam" id="PF03598">
    <property type="entry name" value="CdhC"/>
    <property type="match status" value="1"/>
</dbReference>
<dbReference type="GO" id="GO:0043885">
    <property type="term" value="F:anaerobic carbon-monoxide dehydrogenase activity"/>
    <property type="evidence" value="ECO:0007669"/>
    <property type="project" value="InterPro"/>
</dbReference>
<dbReference type="SUPFAM" id="SSF56821">
    <property type="entry name" value="Prismane protein-like"/>
    <property type="match status" value="1"/>
</dbReference>
<reference evidence="3" key="1">
    <citation type="journal article" date="2014" name="Front. Microbiol.">
        <title>High frequency of phylogenetically diverse reductive dehalogenase-homologous genes in deep subseafloor sedimentary metagenomes.</title>
        <authorList>
            <person name="Kawai M."/>
            <person name="Futagami T."/>
            <person name="Toyoda A."/>
            <person name="Takaki Y."/>
            <person name="Nishi S."/>
            <person name="Hori S."/>
            <person name="Arai W."/>
            <person name="Tsubouchi T."/>
            <person name="Morono Y."/>
            <person name="Uchiyama I."/>
            <person name="Ito T."/>
            <person name="Fujiyama A."/>
            <person name="Inagaki F."/>
            <person name="Takami H."/>
        </authorList>
    </citation>
    <scope>NUCLEOTIDE SEQUENCE</scope>
    <source>
        <strain evidence="3">Expedition CK06-06</strain>
    </source>
</reference>
<dbReference type="InterPro" id="IPR004461">
    <property type="entry name" value="CO_DH/Ac-CoA_synth_bsu"/>
</dbReference>
<proteinExistence type="predicted"/>
<gene>
    <name evidence="3" type="ORF">S01H1_24330</name>
</gene>
<name>X0U1L3_9ZZZZ</name>
<dbReference type="PANTHER" id="PTHR42281">
    <property type="match status" value="1"/>
</dbReference>
<evidence type="ECO:0000256" key="1">
    <source>
        <dbReference type="ARBA" id="ARBA00012244"/>
    </source>
</evidence>
<accession>X0U1L3</accession>
<keyword evidence="2" id="KW-0808">Transferase</keyword>
<dbReference type="GO" id="GO:0043884">
    <property type="term" value="F:CO-methylating acetyl-CoA synthase activity"/>
    <property type="evidence" value="ECO:0007669"/>
    <property type="project" value="UniProtKB-EC"/>
</dbReference>
<comment type="caution">
    <text evidence="3">The sequence shown here is derived from an EMBL/GenBank/DDBJ whole genome shotgun (WGS) entry which is preliminary data.</text>
</comment>
<sequence>RMEEVEDGKVEVIGPELADIEPGSRLPLAIAVEVAGREMQDDFEPILERQIHHLINYAQGVMHIGQ</sequence>
<dbReference type="PANTHER" id="PTHR42281:SF1">
    <property type="entry name" value="ACETYL-COA DECARBONYLASE_SYNTHASE COMPLEX SUBUNIT BETA 1"/>
    <property type="match status" value="1"/>
</dbReference>
<dbReference type="EC" id="2.3.1.169" evidence="1"/>
<evidence type="ECO:0000256" key="2">
    <source>
        <dbReference type="ARBA" id="ARBA00022679"/>
    </source>
</evidence>
<dbReference type="InterPro" id="IPR011254">
    <property type="entry name" value="Prismane-like_sf"/>
</dbReference>
<organism evidence="3">
    <name type="scientific">marine sediment metagenome</name>
    <dbReference type="NCBI Taxonomy" id="412755"/>
    <lineage>
        <taxon>unclassified sequences</taxon>
        <taxon>metagenomes</taxon>
        <taxon>ecological metagenomes</taxon>
    </lineage>
</organism>